<name>A0A5S9HXG1_9CAUD</name>
<dbReference type="EMBL" id="AP019524">
    <property type="protein sequence ID" value="BBI90421.1"/>
    <property type="molecule type" value="Genomic_DNA"/>
</dbReference>
<proteinExistence type="predicted"/>
<dbReference type="GeneID" id="55802834"/>
<dbReference type="RefSeq" id="YP_009873713.1">
    <property type="nucleotide sequence ID" value="NC_049340.1"/>
</dbReference>
<sequence>MYGNVFYEQLEIKADKPIDKRMYIDSLTVANLKLLFEDDGKYSFLNNIIFNKADKKFYYLATRATPADAVDPAKWTALQSSANGFVLYASANTYNIGDCVYQIDGGSNKRFFIAKEAIAVNEAPLTTSAKWLEVSGSGNNWQRYEHRLNPAVPAGNTTRTFDVSVISDLSNGHSPIVKFYCDKNVKISGQVAWQEIIPFYQIFTDGGVTKIRVTFSGDLTDIYYDGGNATQKNIIAEIR</sequence>
<keyword evidence="2" id="KW-1185">Reference proteome</keyword>
<evidence type="ECO:0000313" key="1">
    <source>
        <dbReference type="EMBL" id="BBI90421.1"/>
    </source>
</evidence>
<evidence type="ECO:0000313" key="2">
    <source>
        <dbReference type="Proteomes" id="UP000422648"/>
    </source>
</evidence>
<organism evidence="1 2">
    <name type="scientific">Tenacibaculum phage PTm1</name>
    <dbReference type="NCBI Taxonomy" id="2547425"/>
    <lineage>
        <taxon>Viruses</taxon>
        <taxon>Duplodnaviria</taxon>
        <taxon>Heunggongvirae</taxon>
        <taxon>Uroviricota</taxon>
        <taxon>Caudoviricetes</taxon>
        <taxon>Shirahamavirus</taxon>
        <taxon>Shirahamavirus PTm1</taxon>
    </lineage>
</organism>
<dbReference type="KEGG" id="vg:55802834"/>
<protein>
    <submittedName>
        <fullName evidence="1">Uncharacterized protein</fullName>
    </submittedName>
</protein>
<accession>A0A5S9HXG1</accession>
<dbReference type="Proteomes" id="UP000422648">
    <property type="component" value="Segment"/>
</dbReference>
<reference evidence="1 2" key="1">
    <citation type="journal article" date="2019" name="Arch. Virol.">
        <title>A novel jumbo Tenacibaculum maritimum lytic phage with head-fiber-like appendages.</title>
        <authorList>
            <person name="Kawato Y."/>
            <person name="Istiqomah I."/>
            <person name="Gaafar A.Y."/>
            <person name="Hanaoka M."/>
            <person name="Ishimaru K."/>
            <person name="Yasuike M."/>
            <person name="Nishiki I."/>
            <person name="Nakamura Y."/>
            <person name="Fujiwara A."/>
            <person name="Nakai T."/>
        </authorList>
    </citation>
    <scope>NUCLEOTIDE SEQUENCE [LARGE SCALE GENOMIC DNA]</scope>
    <source>
        <strain evidence="1 2">PTm1</strain>
    </source>
</reference>